<reference evidence="3 4" key="1">
    <citation type="journal article" date="2004" name="Syst. Appl. Microbiol.">
        <title>Cryptoendolithic actinomycetes from antarctic sandstone rock samples: Micromonospora endolithica sp. nov. and two isolates related to Micromonospora coerulea Jensen 1932.</title>
        <authorList>
            <person name="Hirsch P."/>
            <person name="Mevs U."/>
            <person name="Kroppenstedt R.M."/>
            <person name="Schumann P."/>
            <person name="Stackebrandt E."/>
        </authorList>
    </citation>
    <scope>NUCLEOTIDE SEQUENCE [LARGE SCALE GENOMIC DNA]</scope>
    <source>
        <strain evidence="3 4">JCM 12677</strain>
    </source>
</reference>
<dbReference type="AlphaFoldDB" id="A0A3A9ZDN8"/>
<evidence type="ECO:0000313" key="4">
    <source>
        <dbReference type="Proteomes" id="UP000281726"/>
    </source>
</evidence>
<protein>
    <submittedName>
        <fullName evidence="3">Uncharacterized protein</fullName>
    </submittedName>
</protein>
<keyword evidence="2" id="KW-0472">Membrane</keyword>
<feature type="transmembrane region" description="Helical" evidence="2">
    <location>
        <begin position="102"/>
        <end position="122"/>
    </location>
</feature>
<comment type="caution">
    <text evidence="3">The sequence shown here is derived from an EMBL/GenBank/DDBJ whole genome shotgun (WGS) entry which is preliminary data.</text>
</comment>
<name>A0A3A9ZDN8_9ACTN</name>
<proteinExistence type="predicted"/>
<keyword evidence="2" id="KW-0812">Transmembrane</keyword>
<feature type="transmembrane region" description="Helical" evidence="2">
    <location>
        <begin position="158"/>
        <end position="176"/>
    </location>
</feature>
<keyword evidence="4" id="KW-1185">Reference proteome</keyword>
<organism evidence="3 4">
    <name type="scientific">Micromonospora endolithica</name>
    <dbReference type="NCBI Taxonomy" id="230091"/>
    <lineage>
        <taxon>Bacteria</taxon>
        <taxon>Bacillati</taxon>
        <taxon>Actinomycetota</taxon>
        <taxon>Actinomycetes</taxon>
        <taxon>Micromonosporales</taxon>
        <taxon>Micromonosporaceae</taxon>
        <taxon>Micromonospora</taxon>
    </lineage>
</organism>
<evidence type="ECO:0000256" key="1">
    <source>
        <dbReference type="SAM" id="MobiDB-lite"/>
    </source>
</evidence>
<feature type="region of interest" description="Disordered" evidence="1">
    <location>
        <begin position="189"/>
        <end position="258"/>
    </location>
</feature>
<feature type="transmembrane region" description="Helical" evidence="2">
    <location>
        <begin position="64"/>
        <end position="90"/>
    </location>
</feature>
<evidence type="ECO:0000256" key="2">
    <source>
        <dbReference type="SAM" id="Phobius"/>
    </source>
</evidence>
<evidence type="ECO:0000313" key="3">
    <source>
        <dbReference type="EMBL" id="RKN46461.1"/>
    </source>
</evidence>
<feature type="transmembrane region" description="Helical" evidence="2">
    <location>
        <begin position="22"/>
        <end position="44"/>
    </location>
</feature>
<dbReference type="OrthoDB" id="5194611at2"/>
<accession>A0A3A9ZDN8</accession>
<dbReference type="Proteomes" id="UP000281726">
    <property type="component" value="Unassembled WGS sequence"/>
</dbReference>
<dbReference type="EMBL" id="RBAK01000005">
    <property type="protein sequence ID" value="RKN46461.1"/>
    <property type="molecule type" value="Genomic_DNA"/>
</dbReference>
<gene>
    <name evidence="3" type="ORF">D7223_16320</name>
</gene>
<sequence>MVVDPHHNAPARVRPREVTISSYLLMFYAALALLGLIVALTTIGTVQDVYSDAYAGSDMEGTEGVIAVVGIGAGVVSLLFAIGLVVLALLNMRGKNGARITTWVVGGIALCCTGFGLLGSSLGNSMGGQTSGDVPSQEEIQRRVEDALPSWYGPVNTLLGVLSVLALLAALILLALPKANEFFRKQQQGWEPPVPGASYPGHPQASGEPGYPQTPGYPQSSGEPGYPPPPGQPGTGSASGGPEQPGTDRPGQNPPPVS</sequence>
<keyword evidence="2" id="KW-1133">Transmembrane helix</keyword>